<organism evidence="2 3">
    <name type="scientific">Musa balbisiana</name>
    <name type="common">Banana</name>
    <dbReference type="NCBI Taxonomy" id="52838"/>
    <lineage>
        <taxon>Eukaryota</taxon>
        <taxon>Viridiplantae</taxon>
        <taxon>Streptophyta</taxon>
        <taxon>Embryophyta</taxon>
        <taxon>Tracheophyta</taxon>
        <taxon>Spermatophyta</taxon>
        <taxon>Magnoliopsida</taxon>
        <taxon>Liliopsida</taxon>
        <taxon>Zingiberales</taxon>
        <taxon>Musaceae</taxon>
        <taxon>Musa</taxon>
    </lineage>
</organism>
<dbReference type="Proteomes" id="UP000317650">
    <property type="component" value="Chromosome 1"/>
</dbReference>
<gene>
    <name evidence="2" type="ORF">C4D60_Mb01t12430</name>
</gene>
<dbReference type="AlphaFoldDB" id="A0A4S8JML1"/>
<feature type="region of interest" description="Disordered" evidence="1">
    <location>
        <begin position="1"/>
        <end position="20"/>
    </location>
</feature>
<keyword evidence="3" id="KW-1185">Reference proteome</keyword>
<evidence type="ECO:0000313" key="2">
    <source>
        <dbReference type="EMBL" id="THU63125.1"/>
    </source>
</evidence>
<reference evidence="2 3" key="1">
    <citation type="journal article" date="2019" name="Nat. Plants">
        <title>Genome sequencing of Musa balbisiana reveals subgenome evolution and function divergence in polyploid bananas.</title>
        <authorList>
            <person name="Yao X."/>
        </authorList>
    </citation>
    <scope>NUCLEOTIDE SEQUENCE [LARGE SCALE GENOMIC DNA]</scope>
    <source>
        <strain evidence="3">cv. DH-PKW</strain>
        <tissue evidence="2">Leaves</tissue>
    </source>
</reference>
<sequence>MWELKGGAKEPWPRGRRGSVRVRMTEDLPGGFLGTAEVAGLGRFDRGGGSSFPPERGSSPMHSVRGASSSFLHIGRVGVLDPTPPTIKSVKGCRGFVSVLFPPPFRM</sequence>
<name>A0A4S8JML1_MUSBA</name>
<feature type="compositionally biased region" description="Basic and acidic residues" evidence="1">
    <location>
        <begin position="1"/>
        <end position="13"/>
    </location>
</feature>
<evidence type="ECO:0000256" key="1">
    <source>
        <dbReference type="SAM" id="MobiDB-lite"/>
    </source>
</evidence>
<feature type="region of interest" description="Disordered" evidence="1">
    <location>
        <begin position="43"/>
        <end position="66"/>
    </location>
</feature>
<comment type="caution">
    <text evidence="2">The sequence shown here is derived from an EMBL/GenBank/DDBJ whole genome shotgun (WGS) entry which is preliminary data.</text>
</comment>
<evidence type="ECO:0000313" key="3">
    <source>
        <dbReference type="Proteomes" id="UP000317650"/>
    </source>
</evidence>
<accession>A0A4S8JML1</accession>
<dbReference type="EMBL" id="PYDT01000004">
    <property type="protein sequence ID" value="THU63125.1"/>
    <property type="molecule type" value="Genomic_DNA"/>
</dbReference>
<protein>
    <submittedName>
        <fullName evidence="2">Uncharacterized protein</fullName>
    </submittedName>
</protein>
<proteinExistence type="predicted"/>